<dbReference type="SUPFAM" id="SSF55811">
    <property type="entry name" value="Nudix"/>
    <property type="match status" value="1"/>
</dbReference>
<dbReference type="InterPro" id="IPR000086">
    <property type="entry name" value="NUDIX_hydrolase_dom"/>
</dbReference>
<dbReference type="Gene3D" id="3.90.79.10">
    <property type="entry name" value="Nucleoside Triphosphate Pyrophosphohydrolase"/>
    <property type="match status" value="1"/>
</dbReference>
<name>A0A8T3CA68_DENNO</name>
<dbReference type="Pfam" id="PF00293">
    <property type="entry name" value="NUDIX"/>
    <property type="match status" value="1"/>
</dbReference>
<evidence type="ECO:0000256" key="1">
    <source>
        <dbReference type="SAM" id="MobiDB-lite"/>
    </source>
</evidence>
<dbReference type="PANTHER" id="PTHR36395">
    <property type="entry name" value="RING-H2 ZINC FINGER PROTEIN"/>
    <property type="match status" value="1"/>
</dbReference>
<organism evidence="3 4">
    <name type="scientific">Dendrobium nobile</name>
    <name type="common">Orchid</name>
    <dbReference type="NCBI Taxonomy" id="94219"/>
    <lineage>
        <taxon>Eukaryota</taxon>
        <taxon>Viridiplantae</taxon>
        <taxon>Streptophyta</taxon>
        <taxon>Embryophyta</taxon>
        <taxon>Tracheophyta</taxon>
        <taxon>Spermatophyta</taxon>
        <taxon>Magnoliopsida</taxon>
        <taxon>Liliopsida</taxon>
        <taxon>Asparagales</taxon>
        <taxon>Orchidaceae</taxon>
        <taxon>Epidendroideae</taxon>
        <taxon>Malaxideae</taxon>
        <taxon>Dendrobiinae</taxon>
        <taxon>Dendrobium</taxon>
    </lineage>
</organism>
<evidence type="ECO:0000313" key="3">
    <source>
        <dbReference type="EMBL" id="KAI0530566.1"/>
    </source>
</evidence>
<gene>
    <name evidence="3" type="ORF">KFK09_000110</name>
</gene>
<feature type="region of interest" description="Disordered" evidence="1">
    <location>
        <begin position="55"/>
        <end position="80"/>
    </location>
</feature>
<keyword evidence="4" id="KW-1185">Reference proteome</keyword>
<dbReference type="AlphaFoldDB" id="A0A8T3CA68"/>
<comment type="caution">
    <text evidence="3">The sequence shown here is derived from an EMBL/GenBank/DDBJ whole genome shotgun (WGS) entry which is preliminary data.</text>
</comment>
<protein>
    <recommendedName>
        <fullName evidence="2">Nudix hydrolase domain-containing protein</fullName>
    </recommendedName>
</protein>
<evidence type="ECO:0000259" key="2">
    <source>
        <dbReference type="Pfam" id="PF00293"/>
    </source>
</evidence>
<sequence length="305" mass="33378">MTLPPSRPFAGKLTAAFLSSLLPSPPPPDLLLIFAAALSFLIVVKNPFSTPPPRLNLRRRSLPPKAMSRTNPPRPTLVFSSPESLSDWLKPRLPPGALASWGTSPGTKTVKNLWIELSQGETSLFLPSPSQDRSFEASNLEEDEQQTIPLRAVHVAIVKIRNSRGAILVESHQLLSDGTVRKRGRPLSEKMRPGETVEDAALRAVREELGIAASSSVKLVPGSYLVRVEEKASVSYPGLPARYILHSIEAQVESLPEEGEFSTEETGEGEEELSIGSAVFVRKHFWKWIDDYDGNSGSYFGNSSV</sequence>
<dbReference type="Proteomes" id="UP000829196">
    <property type="component" value="Unassembled WGS sequence"/>
</dbReference>
<evidence type="ECO:0000313" key="4">
    <source>
        <dbReference type="Proteomes" id="UP000829196"/>
    </source>
</evidence>
<dbReference type="OrthoDB" id="433924at2759"/>
<dbReference type="InterPro" id="IPR015797">
    <property type="entry name" value="NUDIX_hydrolase-like_dom_sf"/>
</dbReference>
<dbReference type="PANTHER" id="PTHR36395:SF1">
    <property type="entry name" value="RING-H2 ZINC FINGER PROTEIN"/>
    <property type="match status" value="1"/>
</dbReference>
<dbReference type="EMBL" id="JAGYWB010000001">
    <property type="protein sequence ID" value="KAI0530566.1"/>
    <property type="molecule type" value="Genomic_DNA"/>
</dbReference>
<proteinExistence type="predicted"/>
<feature type="domain" description="Nudix hydrolase" evidence="2">
    <location>
        <begin position="151"/>
        <end position="259"/>
    </location>
</feature>
<accession>A0A8T3CA68</accession>
<reference evidence="3" key="1">
    <citation type="journal article" date="2022" name="Front. Genet.">
        <title>Chromosome-Scale Assembly of the Dendrobium nobile Genome Provides Insights Into the Molecular Mechanism of the Biosynthesis of the Medicinal Active Ingredient of Dendrobium.</title>
        <authorList>
            <person name="Xu Q."/>
            <person name="Niu S.-C."/>
            <person name="Li K.-L."/>
            <person name="Zheng P.-J."/>
            <person name="Zhang X.-J."/>
            <person name="Jia Y."/>
            <person name="Liu Y."/>
            <person name="Niu Y.-X."/>
            <person name="Yu L.-H."/>
            <person name="Chen D.-F."/>
            <person name="Zhang G.-Q."/>
        </authorList>
    </citation>
    <scope>NUCLEOTIDE SEQUENCE</scope>
    <source>
        <tissue evidence="3">Leaf</tissue>
    </source>
</reference>